<dbReference type="PIRSF" id="PIRSF038994">
    <property type="entry name" value="NagA"/>
    <property type="match status" value="1"/>
</dbReference>
<evidence type="ECO:0000313" key="7">
    <source>
        <dbReference type="Proteomes" id="UP000596387"/>
    </source>
</evidence>
<evidence type="ECO:0000259" key="5">
    <source>
        <dbReference type="Pfam" id="PF01979"/>
    </source>
</evidence>
<keyword evidence="6" id="KW-0614">Plasmid</keyword>
<dbReference type="SUPFAM" id="SSF51556">
    <property type="entry name" value="Metallo-dependent hydrolases"/>
    <property type="match status" value="1"/>
</dbReference>
<proteinExistence type="inferred from homology"/>
<sequence>MNRVASYSGRDFASGKGLTVHVRGGVIEEVTDCKPEGLPLLSPGLVDLQVNGFAGFDLNEGDLTPEVVEALSQALARVGVAAYLPTLITASETALCQRLSAIRQAQQSLPFSKATIAGVHVEGPSISAKDGPRGAHPLAHVRPPCLDEFARWQGAAQGLVRMVTLAPETPGAAAYIRALTAEGICVALGHCDATEEEIALAVAAGASLSTHLGNGIAATLPRHPNAIWAQLSEDRLMASLILDGHHLSRSTARAMLRAKGVGRTVLVSDSVTFAGMPPGRYSSSIGGDVEVSGDGKVSIAGTAYLAGSGSCLLDIVCRYQAFTGFPAAEALTMAVSNPARVIGKTPALVPGAPATFLLLDASRTEAPARPVEILHNGASMLP</sequence>
<reference evidence="6 7" key="1">
    <citation type="submission" date="2019-12" db="EMBL/GenBank/DDBJ databases">
        <title>Complete Genome Sequence of a Quorum-Sensing Bacterium,Rhodobacteraceae bacterium C31, Isolated from a marine microalgae symbiotic bacteria.</title>
        <authorList>
            <person name="Zhang Y."/>
        </authorList>
    </citation>
    <scope>NUCLEOTIDE SEQUENCE [LARGE SCALE GENOMIC DNA]</scope>
    <source>
        <strain evidence="6 7">C31</strain>
        <plasmid evidence="6 7">p-SCP4</plasmid>
    </source>
</reference>
<geneLocation type="plasmid" evidence="6 7">
    <name>p-SCP4</name>
</geneLocation>
<comment type="similarity">
    <text evidence="1 4">Belongs to the metallo-dependent hydrolases superfamily. NagA family.</text>
</comment>
<evidence type="ECO:0000313" key="6">
    <source>
        <dbReference type="EMBL" id="QRF69070.1"/>
    </source>
</evidence>
<dbReference type="EMBL" id="CP047170">
    <property type="protein sequence ID" value="QRF69070.1"/>
    <property type="molecule type" value="Genomic_DNA"/>
</dbReference>
<dbReference type="Pfam" id="PF01979">
    <property type="entry name" value="Amidohydro_1"/>
    <property type="match status" value="1"/>
</dbReference>
<evidence type="ECO:0000256" key="4">
    <source>
        <dbReference type="PIRNR" id="PIRNR038994"/>
    </source>
</evidence>
<organism evidence="6 7">
    <name type="scientific">Ponticoccus alexandrii</name>
    <dbReference type="NCBI Taxonomy" id="1943633"/>
    <lineage>
        <taxon>Bacteria</taxon>
        <taxon>Pseudomonadati</taxon>
        <taxon>Pseudomonadota</taxon>
        <taxon>Alphaproteobacteria</taxon>
        <taxon>Rhodobacterales</taxon>
        <taxon>Roseobacteraceae</taxon>
        <taxon>Ponticoccus</taxon>
    </lineage>
</organism>
<gene>
    <name evidence="6" type="ORF">GQA70_22165</name>
</gene>
<dbReference type="PANTHER" id="PTHR11113:SF14">
    <property type="entry name" value="N-ACETYLGLUCOSAMINE-6-PHOSPHATE DEACETYLASE"/>
    <property type="match status" value="1"/>
</dbReference>
<keyword evidence="2" id="KW-0479">Metal-binding</keyword>
<dbReference type="InterPro" id="IPR032466">
    <property type="entry name" value="Metal_Hydrolase"/>
</dbReference>
<dbReference type="InterPro" id="IPR003764">
    <property type="entry name" value="GlcNAc_6-P_deAcase"/>
</dbReference>
<dbReference type="Gene3D" id="3.20.20.140">
    <property type="entry name" value="Metal-dependent hydrolases"/>
    <property type="match status" value="1"/>
</dbReference>
<feature type="domain" description="Amidohydrolase-related" evidence="5">
    <location>
        <begin position="41"/>
        <end position="361"/>
    </location>
</feature>
<evidence type="ECO:0000256" key="3">
    <source>
        <dbReference type="ARBA" id="ARBA00022801"/>
    </source>
</evidence>
<keyword evidence="3 4" id="KW-0378">Hydrolase</keyword>
<evidence type="ECO:0000256" key="2">
    <source>
        <dbReference type="ARBA" id="ARBA00022723"/>
    </source>
</evidence>
<accession>A0ABX7FG14</accession>
<dbReference type="Proteomes" id="UP000596387">
    <property type="component" value="Plasmid p-SCP4"/>
</dbReference>
<protein>
    <submittedName>
        <fullName evidence="6">Amidohydrolase family protein</fullName>
    </submittedName>
</protein>
<keyword evidence="4" id="KW-0119">Carbohydrate metabolism</keyword>
<dbReference type="InterPro" id="IPR006680">
    <property type="entry name" value="Amidohydro-rel"/>
</dbReference>
<keyword evidence="7" id="KW-1185">Reference proteome</keyword>
<dbReference type="PANTHER" id="PTHR11113">
    <property type="entry name" value="N-ACETYLGLUCOSAMINE-6-PHOSPHATE DEACETYLASE"/>
    <property type="match status" value="1"/>
</dbReference>
<evidence type="ECO:0000256" key="1">
    <source>
        <dbReference type="ARBA" id="ARBA00010716"/>
    </source>
</evidence>
<name>A0ABX7FG14_9RHOB</name>